<keyword evidence="8" id="KW-1185">Reference proteome</keyword>
<evidence type="ECO:0000256" key="5">
    <source>
        <dbReference type="ARBA" id="ARBA00023163"/>
    </source>
</evidence>
<dbReference type="Pfam" id="PF00155">
    <property type="entry name" value="Aminotran_1_2"/>
    <property type="match status" value="1"/>
</dbReference>
<keyword evidence="3" id="KW-0805">Transcription regulation</keyword>
<comment type="caution">
    <text evidence="7">The sequence shown here is derived from an EMBL/GenBank/DDBJ whole genome shotgun (WGS) entry which is preliminary data.</text>
</comment>
<dbReference type="PANTHER" id="PTHR46577">
    <property type="entry name" value="HTH-TYPE TRANSCRIPTIONAL REGULATORY PROTEIN GABR"/>
    <property type="match status" value="1"/>
</dbReference>
<dbReference type="Gene3D" id="3.90.1150.10">
    <property type="entry name" value="Aspartate Aminotransferase, domain 1"/>
    <property type="match status" value="1"/>
</dbReference>
<dbReference type="PROSITE" id="PS50949">
    <property type="entry name" value="HTH_GNTR"/>
    <property type="match status" value="1"/>
</dbReference>
<dbReference type="RefSeq" id="WP_128390341.1">
    <property type="nucleotide sequence ID" value="NZ_SBII01000009.1"/>
</dbReference>
<feature type="domain" description="HTH gntR-type" evidence="6">
    <location>
        <begin position="7"/>
        <end position="75"/>
    </location>
</feature>
<keyword evidence="2" id="KW-0663">Pyridoxal phosphate</keyword>
<evidence type="ECO:0000256" key="4">
    <source>
        <dbReference type="ARBA" id="ARBA00023125"/>
    </source>
</evidence>
<name>A0A444H6G0_9FLAO</name>
<evidence type="ECO:0000256" key="2">
    <source>
        <dbReference type="ARBA" id="ARBA00022898"/>
    </source>
</evidence>
<dbReference type="EMBL" id="SBII01000009">
    <property type="protein sequence ID" value="RWW98765.1"/>
    <property type="molecule type" value="Genomic_DNA"/>
</dbReference>
<dbReference type="PANTHER" id="PTHR46577:SF2">
    <property type="entry name" value="TRANSCRIPTIONAL REGULATORY PROTEIN"/>
    <property type="match status" value="1"/>
</dbReference>
<dbReference type="SUPFAM" id="SSF46785">
    <property type="entry name" value="Winged helix' DNA-binding domain"/>
    <property type="match status" value="1"/>
</dbReference>
<dbReference type="GO" id="GO:0030170">
    <property type="term" value="F:pyridoxal phosphate binding"/>
    <property type="evidence" value="ECO:0007669"/>
    <property type="project" value="InterPro"/>
</dbReference>
<gene>
    <name evidence="7" type="ORF">EPI11_12615</name>
</gene>
<dbReference type="InterPro" id="IPR015424">
    <property type="entry name" value="PyrdxlP-dep_Trfase"/>
</dbReference>
<evidence type="ECO:0000256" key="3">
    <source>
        <dbReference type="ARBA" id="ARBA00023015"/>
    </source>
</evidence>
<keyword evidence="4" id="KW-0238">DNA-binding</keyword>
<dbReference type="SUPFAM" id="SSF53383">
    <property type="entry name" value="PLP-dependent transferases"/>
    <property type="match status" value="1"/>
</dbReference>
<protein>
    <submittedName>
        <fullName evidence="7">PLP-dependent aminotransferase family protein</fullName>
    </submittedName>
</protein>
<dbReference type="SMART" id="SM00345">
    <property type="entry name" value="HTH_GNTR"/>
    <property type="match status" value="1"/>
</dbReference>
<comment type="similarity">
    <text evidence="1">In the C-terminal section; belongs to the class-I pyridoxal-phosphate-dependent aminotransferase family.</text>
</comment>
<keyword evidence="7" id="KW-0808">Transferase</keyword>
<dbReference type="Gene3D" id="1.10.10.10">
    <property type="entry name" value="Winged helix-like DNA-binding domain superfamily/Winged helix DNA-binding domain"/>
    <property type="match status" value="1"/>
</dbReference>
<accession>A0A444H6G0</accession>
<keyword evidence="7" id="KW-0032">Aminotransferase</keyword>
<organism evidence="7 8">
    <name type="scientific">Flavobacterium cerinum</name>
    <dbReference type="NCBI Taxonomy" id="2502784"/>
    <lineage>
        <taxon>Bacteria</taxon>
        <taxon>Pseudomonadati</taxon>
        <taxon>Bacteroidota</taxon>
        <taxon>Flavobacteriia</taxon>
        <taxon>Flavobacteriales</taxon>
        <taxon>Flavobacteriaceae</taxon>
        <taxon>Flavobacterium</taxon>
    </lineage>
</organism>
<dbReference type="InterPro" id="IPR004839">
    <property type="entry name" value="Aminotransferase_I/II_large"/>
</dbReference>
<dbReference type="OrthoDB" id="9802328at2"/>
<dbReference type="InterPro" id="IPR036388">
    <property type="entry name" value="WH-like_DNA-bd_sf"/>
</dbReference>
<evidence type="ECO:0000313" key="8">
    <source>
        <dbReference type="Proteomes" id="UP000287527"/>
    </source>
</evidence>
<dbReference type="AlphaFoldDB" id="A0A444H6G0"/>
<dbReference type="Gene3D" id="3.40.640.10">
    <property type="entry name" value="Type I PLP-dependent aspartate aminotransferase-like (Major domain)"/>
    <property type="match status" value="1"/>
</dbReference>
<dbReference type="InterPro" id="IPR036390">
    <property type="entry name" value="WH_DNA-bd_sf"/>
</dbReference>
<dbReference type="CDD" id="cd07377">
    <property type="entry name" value="WHTH_GntR"/>
    <property type="match status" value="1"/>
</dbReference>
<proteinExistence type="inferred from homology"/>
<dbReference type="Proteomes" id="UP000287527">
    <property type="component" value="Unassembled WGS sequence"/>
</dbReference>
<dbReference type="Pfam" id="PF00392">
    <property type="entry name" value="GntR"/>
    <property type="match status" value="1"/>
</dbReference>
<sequence>MEKLKTDYIYRKIAGNIEKKIMDGVLKTGDKLPSVRLISQENGISISTALQSYYALESKGLIEARPQSGYYVTHCTRTLPDLVTTSQPNNWAGHEETENIIARVYSEIGKKGNIQFSLGVPAIELLPVAKLNKAIVHALREMDDSGTSYEPVEGNLRLRRQIARHSYTWGGNLKEDDIITASGCMNALANCLVSLVSKGDTIAVESPVYFGILQLAQSLGLNVLELPTNACTGIEIEALEKELKNNKIQLCLLVSNFSNPLGSTMPDEHKKKVVELMEHYNIPLIEDDLYGDVYFGAHRPKSLKTYDQSGNVLWCGSFSKTLAPGYRVGWIAPGKFKEKIIKTKLFHNISSTTLTQEAIGGFLENGRYENHLRKIRNTLHGNSLNFLRTIGESFPDDTKVTRPQGGFILWVELNKNVDAFKLYEQALKHKISIAPGRMFTLQKQYNNCVRLSYGMHWDEQVQEGLIKIGTLTKELI</sequence>
<dbReference type="GO" id="GO:0003700">
    <property type="term" value="F:DNA-binding transcription factor activity"/>
    <property type="evidence" value="ECO:0007669"/>
    <property type="project" value="InterPro"/>
</dbReference>
<evidence type="ECO:0000256" key="1">
    <source>
        <dbReference type="ARBA" id="ARBA00005384"/>
    </source>
</evidence>
<dbReference type="InterPro" id="IPR015422">
    <property type="entry name" value="PyrdxlP-dep_Trfase_small"/>
</dbReference>
<keyword evidence="5" id="KW-0804">Transcription</keyword>
<dbReference type="CDD" id="cd00609">
    <property type="entry name" value="AAT_like"/>
    <property type="match status" value="1"/>
</dbReference>
<dbReference type="GO" id="GO:0003677">
    <property type="term" value="F:DNA binding"/>
    <property type="evidence" value="ECO:0007669"/>
    <property type="project" value="UniProtKB-KW"/>
</dbReference>
<dbReference type="InterPro" id="IPR000524">
    <property type="entry name" value="Tscrpt_reg_HTH_GntR"/>
</dbReference>
<evidence type="ECO:0000259" key="6">
    <source>
        <dbReference type="PROSITE" id="PS50949"/>
    </source>
</evidence>
<evidence type="ECO:0000313" key="7">
    <source>
        <dbReference type="EMBL" id="RWW98765.1"/>
    </source>
</evidence>
<reference evidence="7 8" key="1">
    <citation type="submission" date="2019-01" db="EMBL/GenBank/DDBJ databases">
        <title>Flavobacterium sp. nov.,isolated from freshwater.</title>
        <authorList>
            <person name="Zhang R."/>
            <person name="Du Z.-J."/>
        </authorList>
    </citation>
    <scope>NUCLEOTIDE SEQUENCE [LARGE SCALE GENOMIC DNA]</scope>
    <source>
        <strain evidence="7 8">1E403</strain>
    </source>
</reference>
<dbReference type="InterPro" id="IPR051446">
    <property type="entry name" value="HTH_trans_reg/aminotransferase"/>
</dbReference>
<dbReference type="InterPro" id="IPR015421">
    <property type="entry name" value="PyrdxlP-dep_Trfase_major"/>
</dbReference>
<dbReference type="GO" id="GO:0008483">
    <property type="term" value="F:transaminase activity"/>
    <property type="evidence" value="ECO:0007669"/>
    <property type="project" value="UniProtKB-KW"/>
</dbReference>